<feature type="transmembrane region" description="Helical" evidence="1">
    <location>
        <begin position="187"/>
        <end position="208"/>
    </location>
</feature>
<keyword evidence="3" id="KW-1185">Reference proteome</keyword>
<reference evidence="2 3" key="1">
    <citation type="submission" date="2019-06" db="EMBL/GenBank/DDBJ databases">
        <authorList>
            <person name="Broberg M."/>
        </authorList>
    </citation>
    <scope>NUCLEOTIDE SEQUENCE [LARGE SCALE GENOMIC DNA]</scope>
</reference>
<evidence type="ECO:0000313" key="3">
    <source>
        <dbReference type="Proteomes" id="UP000766486"/>
    </source>
</evidence>
<feature type="transmembrane region" description="Helical" evidence="1">
    <location>
        <begin position="214"/>
        <end position="232"/>
    </location>
</feature>
<sequence length="286" mass="32137">MAPLIPRMHLFEIDDQPWFPPALRTLFQAALTVTWTLPLPIIQSCPPAQVVARVLLKELGQDISDYNFVDFCAGAGGPTPFIENHINAHLRKRHAKAVNFTLTDLHPNVQHWESVAVASPNLFYESKSVDAIKAPRHLVKPADGKKSMRLFHLAFHHFDDCLARRILKDTVESSDGFAIFELQDRSIASFVAVTLLAIGTLILAPYYALKWRSPLALVFSWLIPILPAALAWDGYVSSLRTREPDEVEALLRSCGTDTSDWEMRSGSTVHLWPVGYVNWIVCRKTS</sequence>
<gene>
    <name evidence="2" type="ORF">CLO192961_LOCUS39554</name>
</gene>
<proteinExistence type="predicted"/>
<comment type="caution">
    <text evidence="2">The sequence shown here is derived from an EMBL/GenBank/DDBJ whole genome shotgun (WGS) entry which is preliminary data.</text>
</comment>
<name>A0ABY6TR44_BIOOC</name>
<keyword evidence="1" id="KW-0472">Membrane</keyword>
<evidence type="ECO:0000256" key="1">
    <source>
        <dbReference type="SAM" id="Phobius"/>
    </source>
</evidence>
<dbReference type="EMBL" id="CABFNS010000336">
    <property type="protein sequence ID" value="VUC21082.1"/>
    <property type="molecule type" value="Genomic_DNA"/>
</dbReference>
<dbReference type="Proteomes" id="UP000766486">
    <property type="component" value="Unassembled WGS sequence"/>
</dbReference>
<accession>A0ABY6TR44</accession>
<evidence type="ECO:0000313" key="2">
    <source>
        <dbReference type="EMBL" id="VUC21082.1"/>
    </source>
</evidence>
<evidence type="ECO:0008006" key="4">
    <source>
        <dbReference type="Google" id="ProtNLM"/>
    </source>
</evidence>
<keyword evidence="1" id="KW-0812">Transmembrane</keyword>
<protein>
    <recommendedName>
        <fullName evidence="4">Methyltransferase domain-containing protein</fullName>
    </recommendedName>
</protein>
<organism evidence="2 3">
    <name type="scientific">Bionectria ochroleuca</name>
    <name type="common">Gliocladium roseum</name>
    <dbReference type="NCBI Taxonomy" id="29856"/>
    <lineage>
        <taxon>Eukaryota</taxon>
        <taxon>Fungi</taxon>
        <taxon>Dikarya</taxon>
        <taxon>Ascomycota</taxon>
        <taxon>Pezizomycotina</taxon>
        <taxon>Sordariomycetes</taxon>
        <taxon>Hypocreomycetidae</taxon>
        <taxon>Hypocreales</taxon>
        <taxon>Bionectriaceae</taxon>
        <taxon>Clonostachys</taxon>
    </lineage>
</organism>
<keyword evidence="1" id="KW-1133">Transmembrane helix</keyword>